<sequence length="160" mass="18340">MMRKILSLVLVLFLHFFYAQKVPNVSVINLNNEKVNVSEIDSSSPVVLTFWATWCLPCMEELNTINEKYEDWQKEARFTIYAVSTDDARTASKVKTVVKSKGWPYTILLDSNQTLKRALNVNSIPYLVLLHKGKIVYSHVGYSSGDEDELIAKIKDCYKN</sequence>
<dbReference type="Pfam" id="PF00578">
    <property type="entry name" value="AhpC-TSA"/>
    <property type="match status" value="1"/>
</dbReference>
<dbReference type="PANTHER" id="PTHR42852:SF17">
    <property type="entry name" value="THIOREDOXIN-LIKE PROTEIN HI_1115"/>
    <property type="match status" value="1"/>
</dbReference>
<evidence type="ECO:0000313" key="4">
    <source>
        <dbReference type="Proteomes" id="UP000661696"/>
    </source>
</evidence>
<dbReference type="InterPro" id="IPR013766">
    <property type="entry name" value="Thioredoxin_domain"/>
</dbReference>
<dbReference type="EMBL" id="JAELVM010000001">
    <property type="protein sequence ID" value="MBL1219650.1"/>
    <property type="molecule type" value="Genomic_DNA"/>
</dbReference>
<feature type="domain" description="Thioredoxin" evidence="2">
    <location>
        <begin position="16"/>
        <end position="159"/>
    </location>
</feature>
<dbReference type="InterPro" id="IPR017937">
    <property type="entry name" value="Thioredoxin_CS"/>
</dbReference>
<dbReference type="InterPro" id="IPR000866">
    <property type="entry name" value="AhpC/TSA"/>
</dbReference>
<evidence type="ECO:0000259" key="2">
    <source>
        <dbReference type="PROSITE" id="PS51352"/>
    </source>
</evidence>
<dbReference type="InterPro" id="IPR036249">
    <property type="entry name" value="Thioredoxin-like_sf"/>
</dbReference>
<accession>A0ABS1QAM4</accession>
<dbReference type="PROSITE" id="PS00194">
    <property type="entry name" value="THIOREDOXIN_1"/>
    <property type="match status" value="1"/>
</dbReference>
<organism evidence="3 4">
    <name type="scientific">Chryseobacterium endalhagicum</name>
    <dbReference type="NCBI Taxonomy" id="2797638"/>
    <lineage>
        <taxon>Bacteria</taxon>
        <taxon>Pseudomonadati</taxon>
        <taxon>Bacteroidota</taxon>
        <taxon>Flavobacteriia</taxon>
        <taxon>Flavobacteriales</taxon>
        <taxon>Weeksellaceae</taxon>
        <taxon>Chryseobacterium group</taxon>
        <taxon>Chryseobacterium</taxon>
    </lineage>
</organism>
<name>A0ABS1QAM4_9FLAO</name>
<protein>
    <submittedName>
        <fullName evidence="3">TlpA family protein disulfide reductase</fullName>
    </submittedName>
</protein>
<dbReference type="SUPFAM" id="SSF52833">
    <property type="entry name" value="Thioredoxin-like"/>
    <property type="match status" value="1"/>
</dbReference>
<reference evidence="3 4" key="1">
    <citation type="submission" date="2020-12" db="EMBL/GenBank/DDBJ databases">
        <title>Chryseobacterium endoalhailicus sp. nov., isolated from seed of leguminous plant.</title>
        <authorList>
            <person name="Zhang X."/>
        </authorList>
    </citation>
    <scope>NUCLEOTIDE SEQUENCE [LARGE SCALE GENOMIC DNA]</scope>
    <source>
        <strain evidence="3 4">L7</strain>
    </source>
</reference>
<dbReference type="Proteomes" id="UP000661696">
    <property type="component" value="Unassembled WGS sequence"/>
</dbReference>
<dbReference type="RefSeq" id="WP_202089007.1">
    <property type="nucleotide sequence ID" value="NZ_JAELVM010000001.1"/>
</dbReference>
<keyword evidence="1" id="KW-0676">Redox-active center</keyword>
<keyword evidence="4" id="KW-1185">Reference proteome</keyword>
<dbReference type="PANTHER" id="PTHR42852">
    <property type="entry name" value="THIOL:DISULFIDE INTERCHANGE PROTEIN DSBE"/>
    <property type="match status" value="1"/>
</dbReference>
<evidence type="ECO:0000313" key="3">
    <source>
        <dbReference type="EMBL" id="MBL1219650.1"/>
    </source>
</evidence>
<dbReference type="CDD" id="cd02966">
    <property type="entry name" value="TlpA_like_family"/>
    <property type="match status" value="1"/>
</dbReference>
<proteinExistence type="predicted"/>
<dbReference type="InterPro" id="IPR050553">
    <property type="entry name" value="Thioredoxin_ResA/DsbE_sf"/>
</dbReference>
<dbReference type="PROSITE" id="PS51352">
    <property type="entry name" value="THIOREDOXIN_2"/>
    <property type="match status" value="1"/>
</dbReference>
<comment type="caution">
    <text evidence="3">The sequence shown here is derived from an EMBL/GenBank/DDBJ whole genome shotgun (WGS) entry which is preliminary data.</text>
</comment>
<dbReference type="Gene3D" id="3.40.30.10">
    <property type="entry name" value="Glutaredoxin"/>
    <property type="match status" value="1"/>
</dbReference>
<gene>
    <name evidence="3" type="ORF">JET18_02310</name>
</gene>
<evidence type="ECO:0000256" key="1">
    <source>
        <dbReference type="ARBA" id="ARBA00023284"/>
    </source>
</evidence>